<evidence type="ECO:0000259" key="1">
    <source>
        <dbReference type="PROSITE" id="PS51819"/>
    </source>
</evidence>
<organism evidence="2 3">
    <name type="scientific">Tessaracoccus palaemonis</name>
    <dbReference type="NCBI Taxonomy" id="2829499"/>
    <lineage>
        <taxon>Bacteria</taxon>
        <taxon>Bacillati</taxon>
        <taxon>Actinomycetota</taxon>
        <taxon>Actinomycetes</taxon>
        <taxon>Propionibacteriales</taxon>
        <taxon>Propionibacteriaceae</taxon>
        <taxon>Tessaracoccus</taxon>
    </lineage>
</organism>
<protein>
    <submittedName>
        <fullName evidence="2">VOC family protein</fullName>
    </submittedName>
</protein>
<name>A0ABX8SHJ8_9ACTN</name>
<keyword evidence="3" id="KW-1185">Reference proteome</keyword>
<dbReference type="PANTHER" id="PTHR36113">
    <property type="entry name" value="LYASE, PUTATIVE-RELATED-RELATED"/>
    <property type="match status" value="1"/>
</dbReference>
<proteinExistence type="predicted"/>
<dbReference type="Proteomes" id="UP000824504">
    <property type="component" value="Chromosome"/>
</dbReference>
<dbReference type="RefSeq" id="WP_219082155.1">
    <property type="nucleotide sequence ID" value="NZ_CP079216.1"/>
</dbReference>
<evidence type="ECO:0000313" key="2">
    <source>
        <dbReference type="EMBL" id="QXT62871.1"/>
    </source>
</evidence>
<evidence type="ECO:0000313" key="3">
    <source>
        <dbReference type="Proteomes" id="UP000824504"/>
    </source>
</evidence>
<dbReference type="InterPro" id="IPR051332">
    <property type="entry name" value="Fosfomycin_Res_Enzymes"/>
</dbReference>
<dbReference type="InterPro" id="IPR004360">
    <property type="entry name" value="Glyas_Fos-R_dOase_dom"/>
</dbReference>
<dbReference type="PANTHER" id="PTHR36113:SF1">
    <property type="entry name" value="GLYOXALASE_BLEOMYCIN RESISTANCE PROTEIN_DIOXYGENASE"/>
    <property type="match status" value="1"/>
</dbReference>
<dbReference type="InterPro" id="IPR037523">
    <property type="entry name" value="VOC_core"/>
</dbReference>
<dbReference type="Pfam" id="PF00903">
    <property type="entry name" value="Glyoxalase"/>
    <property type="match status" value="1"/>
</dbReference>
<dbReference type="PROSITE" id="PS51819">
    <property type="entry name" value="VOC"/>
    <property type="match status" value="1"/>
</dbReference>
<feature type="domain" description="VOC" evidence="1">
    <location>
        <begin position="3"/>
        <end position="127"/>
    </location>
</feature>
<accession>A0ABX8SHJ8</accession>
<gene>
    <name evidence="2" type="ORF">KDB89_14275</name>
</gene>
<dbReference type="EMBL" id="CP079216">
    <property type="protein sequence ID" value="QXT62871.1"/>
    <property type="molecule type" value="Genomic_DNA"/>
</dbReference>
<reference evidence="2 3" key="1">
    <citation type="submission" date="2021-07" db="EMBL/GenBank/DDBJ databases">
        <title>complete genome sequencing of Tessaracoccus sp.J1M15.</title>
        <authorList>
            <person name="Bae J.-W."/>
            <person name="Kim D.-y."/>
        </authorList>
    </citation>
    <scope>NUCLEOTIDE SEQUENCE [LARGE SCALE GENOMIC DNA]</scope>
    <source>
        <strain evidence="2 3">J1M15</strain>
    </source>
</reference>
<sequence>MPSIEHIALYVDDLERARGFYETYFGGVAGTGYHNPSSGLRTYFLSFNRGARLELMTRPVLDDAGGRLAQGFNHVAFSVGSAADVDALTARLGRDGYPALSGPRTTGDGYYESVVPDPDGNLVEITA</sequence>